<gene>
    <name evidence="2" type="ORF">DFH08DRAFT_854521</name>
</gene>
<evidence type="ECO:0000256" key="1">
    <source>
        <dbReference type="SAM" id="Phobius"/>
    </source>
</evidence>
<dbReference type="AlphaFoldDB" id="A0AAD7ABM1"/>
<feature type="transmembrane region" description="Helical" evidence="1">
    <location>
        <begin position="119"/>
        <end position="137"/>
    </location>
</feature>
<keyword evidence="1" id="KW-0472">Membrane</keyword>
<keyword evidence="1" id="KW-1133">Transmembrane helix</keyword>
<keyword evidence="1" id="KW-0812">Transmembrane</keyword>
<organism evidence="2 3">
    <name type="scientific">Mycena albidolilacea</name>
    <dbReference type="NCBI Taxonomy" id="1033008"/>
    <lineage>
        <taxon>Eukaryota</taxon>
        <taxon>Fungi</taxon>
        <taxon>Dikarya</taxon>
        <taxon>Basidiomycota</taxon>
        <taxon>Agaricomycotina</taxon>
        <taxon>Agaricomycetes</taxon>
        <taxon>Agaricomycetidae</taxon>
        <taxon>Agaricales</taxon>
        <taxon>Marasmiineae</taxon>
        <taxon>Mycenaceae</taxon>
        <taxon>Mycena</taxon>
    </lineage>
</organism>
<protein>
    <submittedName>
        <fullName evidence="2">Uncharacterized protein</fullName>
    </submittedName>
</protein>
<evidence type="ECO:0000313" key="3">
    <source>
        <dbReference type="Proteomes" id="UP001218218"/>
    </source>
</evidence>
<name>A0AAD7ABM1_9AGAR</name>
<feature type="transmembrane region" description="Helical" evidence="1">
    <location>
        <begin position="149"/>
        <end position="172"/>
    </location>
</feature>
<comment type="caution">
    <text evidence="2">The sequence shown here is derived from an EMBL/GenBank/DDBJ whole genome shotgun (WGS) entry which is preliminary data.</text>
</comment>
<dbReference type="PANTHER" id="PTHR40465">
    <property type="entry name" value="CHROMOSOME 1, WHOLE GENOME SHOTGUN SEQUENCE"/>
    <property type="match status" value="1"/>
</dbReference>
<sequence>MRMGCKYKASCWRGRMLWILFRPPMSARPAAPDVTLIFGPMLIGVLLNTMLYGIMIVQAFLYYSRYKGDRPWFRHLVLYLVLAETANWVCDVGIVYEPLVIRYGTPEALQSPLLLRADGVLTVLISTPVQLFIAWRIRVVTRSYVLPGFIALLAIISFGGGLATSLIVSLFPASEKITKFRTEIIIWLVSSTIHQPIDILIVVFRVFFRVSVL</sequence>
<feature type="transmembrane region" description="Helical" evidence="1">
    <location>
        <begin position="37"/>
        <end position="64"/>
    </location>
</feature>
<feature type="transmembrane region" description="Helical" evidence="1">
    <location>
        <begin position="184"/>
        <end position="208"/>
    </location>
</feature>
<dbReference type="Proteomes" id="UP001218218">
    <property type="component" value="Unassembled WGS sequence"/>
</dbReference>
<evidence type="ECO:0000313" key="2">
    <source>
        <dbReference type="EMBL" id="KAJ7354278.1"/>
    </source>
</evidence>
<keyword evidence="3" id="KW-1185">Reference proteome</keyword>
<dbReference type="PANTHER" id="PTHR40465:SF1">
    <property type="entry name" value="DUF6534 DOMAIN-CONTAINING PROTEIN"/>
    <property type="match status" value="1"/>
</dbReference>
<dbReference type="EMBL" id="JARIHO010000010">
    <property type="protein sequence ID" value="KAJ7354278.1"/>
    <property type="molecule type" value="Genomic_DNA"/>
</dbReference>
<reference evidence="2" key="1">
    <citation type="submission" date="2023-03" db="EMBL/GenBank/DDBJ databases">
        <title>Massive genome expansion in bonnet fungi (Mycena s.s.) driven by repeated elements and novel gene families across ecological guilds.</title>
        <authorList>
            <consortium name="Lawrence Berkeley National Laboratory"/>
            <person name="Harder C.B."/>
            <person name="Miyauchi S."/>
            <person name="Viragh M."/>
            <person name="Kuo A."/>
            <person name="Thoen E."/>
            <person name="Andreopoulos B."/>
            <person name="Lu D."/>
            <person name="Skrede I."/>
            <person name="Drula E."/>
            <person name="Henrissat B."/>
            <person name="Morin E."/>
            <person name="Kohler A."/>
            <person name="Barry K."/>
            <person name="LaButti K."/>
            <person name="Morin E."/>
            <person name="Salamov A."/>
            <person name="Lipzen A."/>
            <person name="Mereny Z."/>
            <person name="Hegedus B."/>
            <person name="Baldrian P."/>
            <person name="Stursova M."/>
            <person name="Weitz H."/>
            <person name="Taylor A."/>
            <person name="Grigoriev I.V."/>
            <person name="Nagy L.G."/>
            <person name="Martin F."/>
            <person name="Kauserud H."/>
        </authorList>
    </citation>
    <scope>NUCLEOTIDE SEQUENCE</scope>
    <source>
        <strain evidence="2">CBHHK002</strain>
    </source>
</reference>
<accession>A0AAD7ABM1</accession>
<feature type="transmembrane region" description="Helical" evidence="1">
    <location>
        <begin position="76"/>
        <end position="99"/>
    </location>
</feature>
<proteinExistence type="predicted"/>